<dbReference type="InterPro" id="IPR008995">
    <property type="entry name" value="Mo/tungstate-bd_C_term_dom"/>
</dbReference>
<proteinExistence type="predicted"/>
<evidence type="ECO:0000313" key="10">
    <source>
        <dbReference type="Proteomes" id="UP000194154"/>
    </source>
</evidence>
<dbReference type="AlphaFoldDB" id="A0A1W7A963"/>
<dbReference type="InterPro" id="IPR013611">
    <property type="entry name" value="Transp-assoc_OB_typ2"/>
</dbReference>
<keyword evidence="9" id="KW-0378">Hydrolase</keyword>
<dbReference type="GO" id="GO:0016887">
    <property type="term" value="F:ATP hydrolysis activity"/>
    <property type="evidence" value="ECO:0007669"/>
    <property type="project" value="InterPro"/>
</dbReference>
<dbReference type="InterPro" id="IPR003439">
    <property type="entry name" value="ABC_transporter-like_ATP-bd"/>
</dbReference>
<feature type="domain" description="ABC transporter" evidence="8">
    <location>
        <begin position="4"/>
        <end position="234"/>
    </location>
</feature>
<dbReference type="SUPFAM" id="SSF50331">
    <property type="entry name" value="MOP-like"/>
    <property type="match status" value="1"/>
</dbReference>
<dbReference type="Proteomes" id="UP000194154">
    <property type="component" value="Chromosome"/>
</dbReference>
<sequence>MSYIQINNLIKQFGGKEVLKSLDVSIEKGSLTTLLGPSGCGKSTLLRSIAGLHSIDQGEIIIDGKRVDTLSPKERKIGMVFQNYALFPNMTVEENIRFGLDMKKVSKSDSKTKVAQMIELVGLNGKEKAYPRELSGGQQQRVALARALVTEPKVLLLDEPLSALDAQIRKHLQALLKRLQLELGITMVLVTHDQEEAMALSDYVYILNDGNIAQSGTPNEIYKHPKSEFIAKFIGSYNVLNSSTYERVFNTSLTDARFVAIRPETISPEEIAGAKVLEGEVLNTSMLGSIVRYDVQIGEEMIHVDRLNRTYQQINDNKIKLYVKEEDMIKIV</sequence>
<organism evidence="9 10">
    <name type="scientific">Macrococcoides canis</name>
    <dbReference type="NCBI Taxonomy" id="1855823"/>
    <lineage>
        <taxon>Bacteria</taxon>
        <taxon>Bacillati</taxon>
        <taxon>Bacillota</taxon>
        <taxon>Bacilli</taxon>
        <taxon>Bacillales</taxon>
        <taxon>Staphylococcaceae</taxon>
        <taxon>Macrococcoides</taxon>
    </lineage>
</organism>
<evidence type="ECO:0000256" key="3">
    <source>
        <dbReference type="ARBA" id="ARBA00022840"/>
    </source>
</evidence>
<dbReference type="EC" id="7.6.2.9" evidence="6"/>
<dbReference type="InterPro" id="IPR003593">
    <property type="entry name" value="AAA+_ATPase"/>
</dbReference>
<dbReference type="GO" id="GO:0043190">
    <property type="term" value="C:ATP-binding cassette (ABC) transporter complex"/>
    <property type="evidence" value="ECO:0007669"/>
    <property type="project" value="InterPro"/>
</dbReference>
<dbReference type="EMBL" id="CP021059">
    <property type="protein sequence ID" value="ARQ06193.1"/>
    <property type="molecule type" value="Genomic_DNA"/>
</dbReference>
<comment type="catalytic activity">
    <reaction evidence="4">
        <text>a quaternary ammonium(out) + ATP + H2O = a quaternary ammonium(in) + ADP + phosphate + H(+)</text>
        <dbReference type="Rhea" id="RHEA:11036"/>
        <dbReference type="ChEBI" id="CHEBI:15377"/>
        <dbReference type="ChEBI" id="CHEBI:15378"/>
        <dbReference type="ChEBI" id="CHEBI:30616"/>
        <dbReference type="ChEBI" id="CHEBI:35267"/>
        <dbReference type="ChEBI" id="CHEBI:43474"/>
        <dbReference type="ChEBI" id="CHEBI:456216"/>
        <dbReference type="EC" id="7.6.2.9"/>
    </reaction>
</comment>
<evidence type="ECO:0000256" key="4">
    <source>
        <dbReference type="ARBA" id="ARBA00052482"/>
    </source>
</evidence>
<evidence type="ECO:0000256" key="1">
    <source>
        <dbReference type="ARBA" id="ARBA00022448"/>
    </source>
</evidence>
<keyword evidence="2" id="KW-0547">Nucleotide-binding</keyword>
<dbReference type="SMART" id="SM00382">
    <property type="entry name" value="AAA"/>
    <property type="match status" value="1"/>
</dbReference>
<comment type="subunit">
    <text evidence="5">The complex is composed of two ATP-binding proteins (OpuCA), two transmembrane proteins (OpuCB and OpuCD) and a solute-binding protein (OpuCC).</text>
</comment>
<dbReference type="KEGG" id="mcak:MCCS_05420"/>
<dbReference type="PANTHER" id="PTHR42781">
    <property type="entry name" value="SPERMIDINE/PUTRESCINE IMPORT ATP-BINDING PROTEIN POTA"/>
    <property type="match status" value="1"/>
</dbReference>
<dbReference type="OrthoDB" id="9790614at2"/>
<evidence type="ECO:0000256" key="2">
    <source>
        <dbReference type="ARBA" id="ARBA00022741"/>
    </source>
</evidence>
<dbReference type="Pfam" id="PF00005">
    <property type="entry name" value="ABC_tran"/>
    <property type="match status" value="1"/>
</dbReference>
<evidence type="ECO:0000259" key="8">
    <source>
        <dbReference type="PROSITE" id="PS50893"/>
    </source>
</evidence>
<evidence type="ECO:0000313" key="9">
    <source>
        <dbReference type="EMBL" id="ARQ06193.1"/>
    </source>
</evidence>
<evidence type="ECO:0000256" key="5">
    <source>
        <dbReference type="ARBA" id="ARBA00063934"/>
    </source>
</evidence>
<keyword evidence="1" id="KW-0813">Transport</keyword>
<dbReference type="STRING" id="1855823.MCCS_05420"/>
<accession>A0A1W7A963</accession>
<dbReference type="SUPFAM" id="SSF52540">
    <property type="entry name" value="P-loop containing nucleoside triphosphate hydrolases"/>
    <property type="match status" value="1"/>
</dbReference>
<dbReference type="PANTHER" id="PTHR42781:SF9">
    <property type="entry name" value="AMINO ACID ABC TRANSPORTER, ATP-BINDING PROTEIN-RELATED"/>
    <property type="match status" value="1"/>
</dbReference>
<keyword evidence="10" id="KW-1185">Reference proteome</keyword>
<dbReference type="PROSITE" id="PS00211">
    <property type="entry name" value="ABC_TRANSPORTER_1"/>
    <property type="match status" value="1"/>
</dbReference>
<evidence type="ECO:0000256" key="6">
    <source>
        <dbReference type="ARBA" id="ARBA00066388"/>
    </source>
</evidence>
<dbReference type="Gene3D" id="3.40.50.300">
    <property type="entry name" value="P-loop containing nucleotide triphosphate hydrolases"/>
    <property type="match status" value="1"/>
</dbReference>
<reference evidence="9 10" key="1">
    <citation type="journal article" date="2017" name="Int. J. Syst. Evol. Microbiol.">
        <title>Macrococcus canis sp. nov., a skin bacterium associated with infections in dogs.</title>
        <authorList>
            <person name="Gobeli Brawand S."/>
            <person name="Cotting K."/>
            <person name="Gomez-Sanz E."/>
            <person name="Collaud A."/>
            <person name="Thomann A."/>
            <person name="Brodard I."/>
            <person name="Rodriguez-Campos S."/>
            <person name="Strauss C."/>
            <person name="Perreten V."/>
        </authorList>
    </citation>
    <scope>NUCLEOTIDE SEQUENCE [LARGE SCALE GENOMIC DNA]</scope>
    <source>
        <strain evidence="9 10">KM45013</strain>
    </source>
</reference>
<keyword evidence="3 9" id="KW-0067">ATP-binding</keyword>
<name>A0A1W7A963_9STAP</name>
<evidence type="ECO:0000256" key="7">
    <source>
        <dbReference type="ARBA" id="ARBA00070305"/>
    </source>
</evidence>
<dbReference type="InterPro" id="IPR017871">
    <property type="entry name" value="ABC_transporter-like_CS"/>
</dbReference>
<protein>
    <recommendedName>
        <fullName evidence="7">Carnitine transport ATP-binding protein OpuCA</fullName>
        <ecNumber evidence="6">7.6.2.9</ecNumber>
    </recommendedName>
</protein>
<dbReference type="GO" id="GO:0005524">
    <property type="term" value="F:ATP binding"/>
    <property type="evidence" value="ECO:0007669"/>
    <property type="project" value="UniProtKB-KW"/>
</dbReference>
<dbReference type="RefSeq" id="WP_086041877.1">
    <property type="nucleotide sequence ID" value="NZ_CBCRZA010000001.1"/>
</dbReference>
<dbReference type="GeneID" id="35294683"/>
<dbReference type="GO" id="GO:0015418">
    <property type="term" value="F:ABC-type quaternary ammonium compound transporting activity"/>
    <property type="evidence" value="ECO:0007669"/>
    <property type="project" value="UniProtKB-EC"/>
</dbReference>
<dbReference type="InterPro" id="IPR027417">
    <property type="entry name" value="P-loop_NTPase"/>
</dbReference>
<gene>
    <name evidence="9" type="primary">cysA</name>
    <name evidence="9" type="ORF">MCCS_05420</name>
</gene>
<dbReference type="InterPro" id="IPR050093">
    <property type="entry name" value="ABC_SmlMolc_Importer"/>
</dbReference>
<dbReference type="Pfam" id="PF08402">
    <property type="entry name" value="TOBE_2"/>
    <property type="match status" value="1"/>
</dbReference>
<dbReference type="FunFam" id="3.40.50.300:FF:000425">
    <property type="entry name" value="Probable ABC transporter, ATP-binding subunit"/>
    <property type="match status" value="1"/>
</dbReference>
<dbReference type="PROSITE" id="PS50893">
    <property type="entry name" value="ABC_TRANSPORTER_2"/>
    <property type="match status" value="1"/>
</dbReference>